<evidence type="ECO:0000256" key="1">
    <source>
        <dbReference type="SAM" id="Phobius"/>
    </source>
</evidence>
<reference evidence="2 3" key="1">
    <citation type="submission" date="2024-09" db="EMBL/GenBank/DDBJ databases">
        <title>Rethinking Asexuality: The Enigmatic Case of Functional Sexual Genes in Lepraria (Stereocaulaceae).</title>
        <authorList>
            <person name="Doellman M."/>
            <person name="Sun Y."/>
            <person name="Barcenas-Pena A."/>
            <person name="Lumbsch H.T."/>
            <person name="Grewe F."/>
        </authorList>
    </citation>
    <scope>NUCLEOTIDE SEQUENCE [LARGE SCALE GENOMIC DNA]</scope>
    <source>
        <strain evidence="2 3">Mercado 3170</strain>
    </source>
</reference>
<keyword evidence="1" id="KW-0812">Transmembrane</keyword>
<keyword evidence="1" id="KW-1133">Transmembrane helix</keyword>
<sequence>MSLPAESDESAVAALRTHYAPSFHTPLTTAHFCLPMAQVLLLLELFHAILVAVSGCHLDIAKSRRRIPAKWRGFYRRRQATQSMDLNIRPFTYWVFIVRMRQETNR</sequence>
<keyword evidence="1" id="KW-0472">Membrane</keyword>
<evidence type="ECO:0000313" key="3">
    <source>
        <dbReference type="Proteomes" id="UP001590950"/>
    </source>
</evidence>
<dbReference type="Proteomes" id="UP001590950">
    <property type="component" value="Unassembled WGS sequence"/>
</dbReference>
<evidence type="ECO:0000313" key="2">
    <source>
        <dbReference type="EMBL" id="KAL2046098.1"/>
    </source>
</evidence>
<proteinExistence type="predicted"/>
<comment type="caution">
    <text evidence="2">The sequence shown here is derived from an EMBL/GenBank/DDBJ whole genome shotgun (WGS) entry which is preliminary data.</text>
</comment>
<protein>
    <submittedName>
        <fullName evidence="2">Uncharacterized protein</fullName>
    </submittedName>
</protein>
<organism evidence="2 3">
    <name type="scientific">Stereocaulon virgatum</name>
    <dbReference type="NCBI Taxonomy" id="373712"/>
    <lineage>
        <taxon>Eukaryota</taxon>
        <taxon>Fungi</taxon>
        <taxon>Dikarya</taxon>
        <taxon>Ascomycota</taxon>
        <taxon>Pezizomycotina</taxon>
        <taxon>Lecanoromycetes</taxon>
        <taxon>OSLEUM clade</taxon>
        <taxon>Lecanoromycetidae</taxon>
        <taxon>Lecanorales</taxon>
        <taxon>Lecanorineae</taxon>
        <taxon>Stereocaulaceae</taxon>
        <taxon>Stereocaulon</taxon>
    </lineage>
</organism>
<name>A0ABR4ALV0_9LECA</name>
<keyword evidence="3" id="KW-1185">Reference proteome</keyword>
<feature type="transmembrane region" description="Helical" evidence="1">
    <location>
        <begin position="36"/>
        <end position="58"/>
    </location>
</feature>
<dbReference type="EMBL" id="JBEFKJ010000004">
    <property type="protein sequence ID" value="KAL2046098.1"/>
    <property type="molecule type" value="Genomic_DNA"/>
</dbReference>
<gene>
    <name evidence="2" type="ORF">N7G274_001545</name>
</gene>
<accession>A0ABR4ALV0</accession>